<evidence type="ECO:0000256" key="8">
    <source>
        <dbReference type="ARBA" id="ARBA00023002"/>
    </source>
</evidence>
<keyword evidence="7" id="KW-0274">FAD</keyword>
<dbReference type="SUPFAM" id="SSF51905">
    <property type="entry name" value="FAD/NAD(P)-binding domain"/>
    <property type="match status" value="1"/>
</dbReference>
<keyword evidence="3" id="KW-0285">Flavoprotein</keyword>
<organism evidence="12 13">
    <name type="scientific">Campylobacter peloridis</name>
    <dbReference type="NCBI Taxonomy" id="488546"/>
    <lineage>
        <taxon>Bacteria</taxon>
        <taxon>Pseudomonadati</taxon>
        <taxon>Campylobacterota</taxon>
        <taxon>Epsilonproteobacteria</taxon>
        <taxon>Campylobacterales</taxon>
        <taxon>Campylobacteraceae</taxon>
        <taxon>Campylobacter</taxon>
    </lineage>
</organism>
<accession>A0ABX6TTU1</accession>
<dbReference type="Gene3D" id="3.40.50.150">
    <property type="entry name" value="Vaccinia Virus protein VP39"/>
    <property type="match status" value="1"/>
</dbReference>
<keyword evidence="5" id="KW-0949">S-adenosyl-L-methionine</keyword>
<keyword evidence="1" id="KW-0963">Cytoplasm</keyword>
<evidence type="ECO:0000313" key="13">
    <source>
        <dbReference type="Proteomes" id="UP000595070"/>
    </source>
</evidence>
<name>A0ABX6TTU1_9BACT</name>
<proteinExistence type="predicted"/>
<evidence type="ECO:0000256" key="7">
    <source>
        <dbReference type="ARBA" id="ARBA00022827"/>
    </source>
</evidence>
<dbReference type="InterPro" id="IPR017610">
    <property type="entry name" value="tRNA_S-uridine_synth_MnmC_C"/>
</dbReference>
<keyword evidence="8" id="KW-0560">Oxidoreductase</keyword>
<evidence type="ECO:0000259" key="10">
    <source>
        <dbReference type="Pfam" id="PF01266"/>
    </source>
</evidence>
<dbReference type="Pfam" id="PF01266">
    <property type="entry name" value="DAO"/>
    <property type="match status" value="1"/>
</dbReference>
<keyword evidence="13" id="KW-1185">Reference proteome</keyword>
<dbReference type="InterPro" id="IPR047785">
    <property type="entry name" value="tRNA_MNMC2"/>
</dbReference>
<dbReference type="PANTHER" id="PTHR13847:SF283">
    <property type="entry name" value="TRNA 5-METHYLAMINOMETHYL-2-THIOURIDINE BIOSYNTHESIS BIFUNCTIONAL PROTEIN MNMC"/>
    <property type="match status" value="1"/>
</dbReference>
<evidence type="ECO:0000256" key="1">
    <source>
        <dbReference type="ARBA" id="ARBA00022490"/>
    </source>
</evidence>
<keyword evidence="9" id="KW-0511">Multifunctional enzyme</keyword>
<dbReference type="RefSeq" id="WP_044598617.1">
    <property type="nucleotide sequence ID" value="NZ_CP063079.1"/>
</dbReference>
<dbReference type="Gene3D" id="3.30.9.10">
    <property type="entry name" value="D-Amino Acid Oxidase, subunit A, domain 2"/>
    <property type="match status" value="1"/>
</dbReference>
<evidence type="ECO:0000313" key="12">
    <source>
        <dbReference type="EMBL" id="QOQ88584.1"/>
    </source>
</evidence>
<dbReference type="InterPro" id="IPR036188">
    <property type="entry name" value="FAD/NAD-bd_sf"/>
</dbReference>
<evidence type="ECO:0000256" key="4">
    <source>
        <dbReference type="ARBA" id="ARBA00022679"/>
    </source>
</evidence>
<protein>
    <submittedName>
        <fullName evidence="12">Bifunctional tRNA (Mnm(5)s(2)U34)-methyltransferase/FAD-dependent cmnm(5)s(2)U34 oxidoreductase</fullName>
    </submittedName>
</protein>
<dbReference type="InterPro" id="IPR029063">
    <property type="entry name" value="SAM-dependent_MTases_sf"/>
</dbReference>
<gene>
    <name evidence="12" type="ORF">IMC75_06505</name>
</gene>
<keyword evidence="6" id="KW-0819">tRNA processing</keyword>
<evidence type="ECO:0000256" key="9">
    <source>
        <dbReference type="ARBA" id="ARBA00023268"/>
    </source>
</evidence>
<dbReference type="EMBL" id="CP063079">
    <property type="protein sequence ID" value="QOQ88584.1"/>
    <property type="molecule type" value="Genomic_DNA"/>
</dbReference>
<dbReference type="Pfam" id="PF05430">
    <property type="entry name" value="Methyltransf_30"/>
    <property type="match status" value="1"/>
</dbReference>
<sequence>MKKANIIIKDNAPYSLDFEDYYFNSNDGLNESKFIYTNAFEFSNSQNIIAELGFGIGLNFFLTLKRFLIEKKENQRLFYISFENFYIEKETLREIYKKLNFYDEFKDILEYFLQFYPPCKDGVYRFYFQNCFLDLVFGEAKEKLSNLSFQANVWYLDGFAPSKNSDMFDKDIIKLVAKNSSVNANVLTFSAASSLKNALCENNFNVKKVKGYKKREMLQANFKGLKEEKYDTLAYFNTPSLNKKIKKIAIIGAGISGASLAYELSLRSCEVDIFEKENTLAQGASGNINGILSSLILKPNVLLGEFSQYAFLEASRFYRQILKLTPEGVYEFAYNQLMQDRFASQKNNVLFEIDGNKAFLKDGFCIKPQEVVKTLLEKSQAKIFFEHDFKGYSYINEKFILDFNNQISLQDYDVLIFAQGANVKNFLSYKYMNLSSVRGQCTHVKPFLDNLHAFSSKGYICPINKEANLQLIGASYDRLSQECKLSRSDDLQNIENIKEFLQNQNLEIIGGKVGFRSYSSDRFAIVGQAYDEDFYLENYKALLWHKNKNQKKLESFKPLYFSIAHGSRAFASAIVSARIISSLIFDEPRIEKHFIHALHPARFLIRKLRKGLI</sequence>
<dbReference type="NCBIfam" id="TIGR03197">
    <property type="entry name" value="MnmC_Cterm"/>
    <property type="match status" value="1"/>
</dbReference>
<dbReference type="Proteomes" id="UP000595070">
    <property type="component" value="Chromosome"/>
</dbReference>
<dbReference type="InterPro" id="IPR008471">
    <property type="entry name" value="MnmC-like_methylTransf"/>
</dbReference>
<evidence type="ECO:0000256" key="2">
    <source>
        <dbReference type="ARBA" id="ARBA00022603"/>
    </source>
</evidence>
<evidence type="ECO:0000256" key="3">
    <source>
        <dbReference type="ARBA" id="ARBA00022630"/>
    </source>
</evidence>
<evidence type="ECO:0000256" key="6">
    <source>
        <dbReference type="ARBA" id="ARBA00022694"/>
    </source>
</evidence>
<evidence type="ECO:0000256" key="5">
    <source>
        <dbReference type="ARBA" id="ARBA00022691"/>
    </source>
</evidence>
<dbReference type="InterPro" id="IPR006076">
    <property type="entry name" value="FAD-dep_OxRdtase"/>
</dbReference>
<keyword evidence="2" id="KW-0489">Methyltransferase</keyword>
<dbReference type="Gene3D" id="3.50.50.60">
    <property type="entry name" value="FAD/NAD(P)-binding domain"/>
    <property type="match status" value="1"/>
</dbReference>
<dbReference type="NCBIfam" id="NF002481">
    <property type="entry name" value="PRK01747.1-2"/>
    <property type="match status" value="1"/>
</dbReference>
<dbReference type="PANTHER" id="PTHR13847">
    <property type="entry name" value="SARCOSINE DEHYDROGENASE-RELATED"/>
    <property type="match status" value="1"/>
</dbReference>
<keyword evidence="4" id="KW-0808">Transferase</keyword>
<dbReference type="NCBIfam" id="NF033855">
    <property type="entry name" value="tRNA_MNMC2"/>
    <property type="match status" value="1"/>
</dbReference>
<feature type="domain" description="FAD dependent oxidoreductase" evidence="10">
    <location>
        <begin position="247"/>
        <end position="582"/>
    </location>
</feature>
<feature type="domain" description="MnmC-like methyltransferase" evidence="11">
    <location>
        <begin position="104"/>
        <end position="221"/>
    </location>
</feature>
<reference evidence="12 13" key="1">
    <citation type="submission" date="2020-10" db="EMBL/GenBank/DDBJ databases">
        <title>Campylobacter and Helicobacter PacBio genomes.</title>
        <authorList>
            <person name="Lane C."/>
        </authorList>
    </citation>
    <scope>NUCLEOTIDE SEQUENCE [LARGE SCALE GENOMIC DNA]</scope>
    <source>
        <strain evidence="12 13">2016D-0074</strain>
    </source>
</reference>
<evidence type="ECO:0000259" key="11">
    <source>
        <dbReference type="Pfam" id="PF05430"/>
    </source>
</evidence>